<proteinExistence type="predicted"/>
<evidence type="ECO:0000256" key="3">
    <source>
        <dbReference type="ARBA" id="ARBA00023163"/>
    </source>
</evidence>
<dbReference type="GO" id="GO:0000976">
    <property type="term" value="F:transcription cis-regulatory region binding"/>
    <property type="evidence" value="ECO:0007669"/>
    <property type="project" value="TreeGrafter"/>
</dbReference>
<dbReference type="PANTHER" id="PTHR30055">
    <property type="entry name" value="HTH-TYPE TRANSCRIPTIONAL REGULATOR RUTR"/>
    <property type="match status" value="1"/>
</dbReference>
<organism evidence="6 7">
    <name type="scientific">Rhizobium straminoryzae</name>
    <dbReference type="NCBI Taxonomy" id="1387186"/>
    <lineage>
        <taxon>Bacteria</taxon>
        <taxon>Pseudomonadati</taxon>
        <taxon>Pseudomonadota</taxon>
        <taxon>Alphaproteobacteria</taxon>
        <taxon>Hyphomicrobiales</taxon>
        <taxon>Rhizobiaceae</taxon>
        <taxon>Rhizobium/Agrobacterium group</taxon>
        <taxon>Rhizobium</taxon>
    </lineage>
</organism>
<dbReference type="InterPro" id="IPR036271">
    <property type="entry name" value="Tet_transcr_reg_TetR-rel_C_sf"/>
</dbReference>
<dbReference type="Pfam" id="PF00440">
    <property type="entry name" value="TetR_N"/>
    <property type="match status" value="1"/>
</dbReference>
<dbReference type="Gene3D" id="1.10.357.10">
    <property type="entry name" value="Tetracycline Repressor, domain 2"/>
    <property type="match status" value="1"/>
</dbReference>
<comment type="caution">
    <text evidence="6">The sequence shown here is derived from an EMBL/GenBank/DDBJ whole genome shotgun (WGS) entry which is preliminary data.</text>
</comment>
<evidence type="ECO:0000256" key="1">
    <source>
        <dbReference type="ARBA" id="ARBA00023015"/>
    </source>
</evidence>
<dbReference type="GO" id="GO:0003700">
    <property type="term" value="F:DNA-binding transcription factor activity"/>
    <property type="evidence" value="ECO:0007669"/>
    <property type="project" value="TreeGrafter"/>
</dbReference>
<name>A0A549TA67_9HYPH</name>
<evidence type="ECO:0000256" key="2">
    <source>
        <dbReference type="ARBA" id="ARBA00023125"/>
    </source>
</evidence>
<dbReference type="EMBL" id="VJMG01000028">
    <property type="protein sequence ID" value="TRL38764.1"/>
    <property type="molecule type" value="Genomic_DNA"/>
</dbReference>
<evidence type="ECO:0000313" key="7">
    <source>
        <dbReference type="Proteomes" id="UP000316801"/>
    </source>
</evidence>
<dbReference type="RefSeq" id="WP_143125323.1">
    <property type="nucleotide sequence ID" value="NZ_VJMG01000028.1"/>
</dbReference>
<dbReference type="PROSITE" id="PS50977">
    <property type="entry name" value="HTH_TETR_2"/>
    <property type="match status" value="1"/>
</dbReference>
<feature type="DNA-binding region" description="H-T-H motif" evidence="4">
    <location>
        <begin position="37"/>
        <end position="56"/>
    </location>
</feature>
<protein>
    <submittedName>
        <fullName evidence="6">TetR/AcrR family transcriptional regulator</fullName>
    </submittedName>
</protein>
<dbReference type="InterPro" id="IPR050109">
    <property type="entry name" value="HTH-type_TetR-like_transc_reg"/>
</dbReference>
<dbReference type="PANTHER" id="PTHR30055:SF151">
    <property type="entry name" value="TRANSCRIPTIONAL REGULATORY PROTEIN"/>
    <property type="match status" value="1"/>
</dbReference>
<evidence type="ECO:0000259" key="5">
    <source>
        <dbReference type="PROSITE" id="PS50977"/>
    </source>
</evidence>
<keyword evidence="7" id="KW-1185">Reference proteome</keyword>
<sequence>MSDLSSQVVDALRQENVEKILDTAERLFKHYGYSKTNVADIARDLSMSPANIYRFFSSKAEIHQALARRMLSVQYEALKANAAGPGSVEERLKSHLILMHRITVETMLEEERVHEMVLVALDQQWPVIEEHLTRIRHLLAGLIREGIDAGEFRTQDPMVAAECFICFGVTLCHPQLVAKKGRGEDEVEPLVLAEYMIRALK</sequence>
<evidence type="ECO:0000313" key="6">
    <source>
        <dbReference type="EMBL" id="TRL38764.1"/>
    </source>
</evidence>
<dbReference type="SUPFAM" id="SSF46689">
    <property type="entry name" value="Homeodomain-like"/>
    <property type="match status" value="1"/>
</dbReference>
<dbReference type="InterPro" id="IPR009057">
    <property type="entry name" value="Homeodomain-like_sf"/>
</dbReference>
<keyword evidence="2 4" id="KW-0238">DNA-binding</keyword>
<feature type="domain" description="HTH tetR-type" evidence="5">
    <location>
        <begin position="14"/>
        <end position="74"/>
    </location>
</feature>
<dbReference type="SUPFAM" id="SSF48498">
    <property type="entry name" value="Tetracyclin repressor-like, C-terminal domain"/>
    <property type="match status" value="1"/>
</dbReference>
<reference evidence="6 7" key="1">
    <citation type="submission" date="2019-07" db="EMBL/GenBank/DDBJ databases">
        <title>Ln-dependent methylotrophs.</title>
        <authorList>
            <person name="Tani A."/>
        </authorList>
    </citation>
    <scope>NUCLEOTIDE SEQUENCE [LARGE SCALE GENOMIC DNA]</scope>
    <source>
        <strain evidence="6 7">SM12</strain>
    </source>
</reference>
<dbReference type="Gene3D" id="1.10.10.60">
    <property type="entry name" value="Homeodomain-like"/>
    <property type="match status" value="1"/>
</dbReference>
<dbReference type="Proteomes" id="UP000316801">
    <property type="component" value="Unassembled WGS sequence"/>
</dbReference>
<dbReference type="InterPro" id="IPR001647">
    <property type="entry name" value="HTH_TetR"/>
</dbReference>
<keyword evidence="1" id="KW-0805">Transcription regulation</keyword>
<dbReference type="AlphaFoldDB" id="A0A549TA67"/>
<accession>A0A549TA67</accession>
<dbReference type="PRINTS" id="PR00455">
    <property type="entry name" value="HTHTETR"/>
</dbReference>
<gene>
    <name evidence="6" type="ORF">FNA46_11390</name>
</gene>
<dbReference type="Pfam" id="PF17935">
    <property type="entry name" value="TetR_C_27"/>
    <property type="match status" value="1"/>
</dbReference>
<evidence type="ECO:0000256" key="4">
    <source>
        <dbReference type="PROSITE-ProRule" id="PRU00335"/>
    </source>
</evidence>
<dbReference type="InterPro" id="IPR041478">
    <property type="entry name" value="TetR_C_27"/>
</dbReference>
<keyword evidence="3" id="KW-0804">Transcription</keyword>